<feature type="non-terminal residue" evidence="2">
    <location>
        <position position="108"/>
    </location>
</feature>
<keyword evidence="3" id="KW-1185">Reference proteome</keyword>
<evidence type="ECO:0000313" key="3">
    <source>
        <dbReference type="Proteomes" id="UP001311232"/>
    </source>
</evidence>
<organism evidence="2 3">
    <name type="scientific">Crenichthys baileyi</name>
    <name type="common">White River springfish</name>
    <dbReference type="NCBI Taxonomy" id="28760"/>
    <lineage>
        <taxon>Eukaryota</taxon>
        <taxon>Metazoa</taxon>
        <taxon>Chordata</taxon>
        <taxon>Craniata</taxon>
        <taxon>Vertebrata</taxon>
        <taxon>Euteleostomi</taxon>
        <taxon>Actinopterygii</taxon>
        <taxon>Neopterygii</taxon>
        <taxon>Teleostei</taxon>
        <taxon>Neoteleostei</taxon>
        <taxon>Acanthomorphata</taxon>
        <taxon>Ovalentaria</taxon>
        <taxon>Atherinomorphae</taxon>
        <taxon>Cyprinodontiformes</taxon>
        <taxon>Goodeidae</taxon>
        <taxon>Crenichthys</taxon>
    </lineage>
</organism>
<reference evidence="2 3" key="1">
    <citation type="submission" date="2021-06" db="EMBL/GenBank/DDBJ databases">
        <authorList>
            <person name="Palmer J.M."/>
        </authorList>
    </citation>
    <scope>NUCLEOTIDE SEQUENCE [LARGE SCALE GENOMIC DNA]</scope>
    <source>
        <strain evidence="2 3">MEX-2019</strain>
        <tissue evidence="2">Muscle</tissue>
    </source>
</reference>
<evidence type="ECO:0000256" key="1">
    <source>
        <dbReference type="SAM" id="MobiDB-lite"/>
    </source>
</evidence>
<proteinExistence type="predicted"/>
<sequence length="108" mass="12209">MRHRPSHRSSPLSNWQPLVPSRNTPHRPHQEHPAFKAPLTTLSTPLSCPTHAPTPNPTIHGLRLTHQIRDVVVAPPTWHTGSHPTRSQSRPQATRRPSPQPAYPSQYR</sequence>
<protein>
    <submittedName>
        <fullName evidence="2">Uncharacterized protein</fullName>
    </submittedName>
</protein>
<dbReference type="Proteomes" id="UP001311232">
    <property type="component" value="Unassembled WGS sequence"/>
</dbReference>
<accession>A0AAV9RMJ3</accession>
<dbReference type="AlphaFoldDB" id="A0AAV9RMJ3"/>
<feature type="region of interest" description="Disordered" evidence="1">
    <location>
        <begin position="1"/>
        <end position="108"/>
    </location>
</feature>
<gene>
    <name evidence="2" type="ORF">CRENBAI_012115</name>
</gene>
<comment type="caution">
    <text evidence="2">The sequence shown here is derived from an EMBL/GenBank/DDBJ whole genome shotgun (WGS) entry which is preliminary data.</text>
</comment>
<feature type="compositionally biased region" description="Low complexity" evidence="1">
    <location>
        <begin position="38"/>
        <end position="50"/>
    </location>
</feature>
<evidence type="ECO:0000313" key="2">
    <source>
        <dbReference type="EMBL" id="KAK5610087.1"/>
    </source>
</evidence>
<name>A0AAV9RMJ3_9TELE</name>
<dbReference type="EMBL" id="JAHHUM010001673">
    <property type="protein sequence ID" value="KAK5610087.1"/>
    <property type="molecule type" value="Genomic_DNA"/>
</dbReference>
<feature type="compositionally biased region" description="Polar residues" evidence="1">
    <location>
        <begin position="79"/>
        <end position="97"/>
    </location>
</feature>